<dbReference type="PANTHER" id="PTHR37984:SF5">
    <property type="entry name" value="PROTEIN NYNRIN-LIKE"/>
    <property type="match status" value="1"/>
</dbReference>
<dbReference type="InterPro" id="IPR050951">
    <property type="entry name" value="Retrovirus_Pol_polyprotein"/>
</dbReference>
<dbReference type="EMBL" id="AVOT02013244">
    <property type="protein sequence ID" value="MBW0495700.1"/>
    <property type="molecule type" value="Genomic_DNA"/>
</dbReference>
<accession>A0A9Q3HB58</accession>
<comment type="caution">
    <text evidence="3">The sequence shown here is derived from an EMBL/GenBank/DDBJ whole genome shotgun (WGS) entry which is preliminary data.</text>
</comment>
<dbReference type="GO" id="GO:0003723">
    <property type="term" value="F:RNA binding"/>
    <property type="evidence" value="ECO:0007669"/>
    <property type="project" value="UniProtKB-KW"/>
</dbReference>
<keyword evidence="1" id="KW-0694">RNA-binding</keyword>
<dbReference type="InterPro" id="IPR036397">
    <property type="entry name" value="RNaseH_sf"/>
</dbReference>
<dbReference type="Proteomes" id="UP000765509">
    <property type="component" value="Unassembled WGS sequence"/>
</dbReference>
<dbReference type="PANTHER" id="PTHR37984">
    <property type="entry name" value="PROTEIN CBG26694"/>
    <property type="match status" value="1"/>
</dbReference>
<dbReference type="AlphaFoldDB" id="A0A9Q3HB58"/>
<gene>
    <name evidence="3" type="ORF">O181_035415</name>
</gene>
<protein>
    <recommendedName>
        <fullName evidence="2">Integrase catalytic domain-containing protein</fullName>
    </recommendedName>
</protein>
<proteinExistence type="predicted"/>
<dbReference type="PROSITE" id="PS50994">
    <property type="entry name" value="INTEGRASE"/>
    <property type="match status" value="1"/>
</dbReference>
<evidence type="ECO:0000313" key="3">
    <source>
        <dbReference type="EMBL" id="MBW0495700.1"/>
    </source>
</evidence>
<evidence type="ECO:0000313" key="4">
    <source>
        <dbReference type="Proteomes" id="UP000765509"/>
    </source>
</evidence>
<dbReference type="GO" id="GO:0015074">
    <property type="term" value="P:DNA integration"/>
    <property type="evidence" value="ECO:0007669"/>
    <property type="project" value="InterPro"/>
</dbReference>
<sequence length="107" mass="12191">MVTGLVPEGKENLNAFLVLVDRYSKSVRCLPCHNKDAAVDTALLFWNNIKYTCGIPKIIISDNVPKFTPEVWTNLYDMHGTKFSFSTAHHPKTDGFLKGWSRQWMTS</sequence>
<organism evidence="3 4">
    <name type="scientific">Austropuccinia psidii MF-1</name>
    <dbReference type="NCBI Taxonomy" id="1389203"/>
    <lineage>
        <taxon>Eukaryota</taxon>
        <taxon>Fungi</taxon>
        <taxon>Dikarya</taxon>
        <taxon>Basidiomycota</taxon>
        <taxon>Pucciniomycotina</taxon>
        <taxon>Pucciniomycetes</taxon>
        <taxon>Pucciniales</taxon>
        <taxon>Sphaerophragmiaceae</taxon>
        <taxon>Austropuccinia</taxon>
    </lineage>
</organism>
<dbReference type="OrthoDB" id="2273864at2759"/>
<name>A0A9Q3HB58_9BASI</name>
<evidence type="ECO:0000259" key="2">
    <source>
        <dbReference type="PROSITE" id="PS50994"/>
    </source>
</evidence>
<dbReference type="Gene3D" id="3.30.420.10">
    <property type="entry name" value="Ribonuclease H-like superfamily/Ribonuclease H"/>
    <property type="match status" value="1"/>
</dbReference>
<reference evidence="3" key="1">
    <citation type="submission" date="2021-03" db="EMBL/GenBank/DDBJ databases">
        <title>Draft genome sequence of rust myrtle Austropuccinia psidii MF-1, a brazilian biotype.</title>
        <authorList>
            <person name="Quecine M.C."/>
            <person name="Pachon D.M.R."/>
            <person name="Bonatelli M.L."/>
            <person name="Correr F.H."/>
            <person name="Franceschini L.M."/>
            <person name="Leite T.F."/>
            <person name="Margarido G.R.A."/>
            <person name="Almeida C.A."/>
            <person name="Ferrarezi J.A."/>
            <person name="Labate C.A."/>
        </authorList>
    </citation>
    <scope>NUCLEOTIDE SEQUENCE</scope>
    <source>
        <strain evidence="3">MF-1</strain>
    </source>
</reference>
<dbReference type="SUPFAM" id="SSF53098">
    <property type="entry name" value="Ribonuclease H-like"/>
    <property type="match status" value="1"/>
</dbReference>
<feature type="domain" description="Integrase catalytic" evidence="2">
    <location>
        <begin position="1"/>
        <end position="107"/>
    </location>
</feature>
<dbReference type="InterPro" id="IPR001584">
    <property type="entry name" value="Integrase_cat-core"/>
</dbReference>
<evidence type="ECO:0000256" key="1">
    <source>
        <dbReference type="ARBA" id="ARBA00022884"/>
    </source>
</evidence>
<dbReference type="GO" id="GO:0005634">
    <property type="term" value="C:nucleus"/>
    <property type="evidence" value="ECO:0007669"/>
    <property type="project" value="UniProtKB-ARBA"/>
</dbReference>
<keyword evidence="4" id="KW-1185">Reference proteome</keyword>
<dbReference type="InterPro" id="IPR012337">
    <property type="entry name" value="RNaseH-like_sf"/>
</dbReference>
<dbReference type="Pfam" id="PF00665">
    <property type="entry name" value="rve"/>
    <property type="match status" value="1"/>
</dbReference>